<dbReference type="InterPro" id="IPR005246">
    <property type="entry name" value="O-Pseryl-tRNA(Cys)_ligase"/>
</dbReference>
<evidence type="ECO:0000256" key="6">
    <source>
        <dbReference type="HAMAP-Rule" id="MF_01674"/>
    </source>
</evidence>
<dbReference type="EC" id="6.1.1.27" evidence="6"/>
<evidence type="ECO:0000313" key="8">
    <source>
        <dbReference type="EMBL" id="SCG84641.1"/>
    </source>
</evidence>
<feature type="domain" description="Aminoacyl-transfer RNA synthetases class-II family profile" evidence="7">
    <location>
        <begin position="128"/>
        <end position="341"/>
    </location>
</feature>
<dbReference type="InterPro" id="IPR002319">
    <property type="entry name" value="Phenylalanyl-tRNA_Synthase"/>
</dbReference>
<dbReference type="InterPro" id="IPR041590">
    <property type="entry name" value="SepRS_C"/>
</dbReference>
<dbReference type="GO" id="GO:0006412">
    <property type="term" value="P:translation"/>
    <property type="evidence" value="ECO:0007669"/>
    <property type="project" value="UniProtKB-KW"/>
</dbReference>
<dbReference type="InterPro" id="IPR045864">
    <property type="entry name" value="aa-tRNA-synth_II/BPL/LPL"/>
</dbReference>
<comment type="function">
    <text evidence="6">Catalyzes the attachment of O-phosphoserine (Sep) to tRNA(Cys).</text>
</comment>
<dbReference type="GO" id="GO:0043039">
    <property type="term" value="P:tRNA aminoacylation"/>
    <property type="evidence" value="ECO:0007669"/>
    <property type="project" value="UniProtKB-UniRule"/>
</dbReference>
<dbReference type="STRING" id="118062.MCBB_0052"/>
<dbReference type="Proteomes" id="UP000094707">
    <property type="component" value="Chromosome I"/>
</dbReference>
<dbReference type="Gene3D" id="6.20.250.20">
    <property type="match status" value="1"/>
</dbReference>
<dbReference type="GeneID" id="30410915"/>
<dbReference type="GO" id="GO:0043816">
    <property type="term" value="F:phosphoserine-tRNA(Cys) ligase activity"/>
    <property type="evidence" value="ECO:0007669"/>
    <property type="project" value="UniProtKB-EC"/>
</dbReference>
<dbReference type="PROSITE" id="PS50862">
    <property type="entry name" value="AA_TRNA_LIGASE_II"/>
    <property type="match status" value="1"/>
</dbReference>
<dbReference type="OrthoDB" id="145125at2157"/>
<dbReference type="NCBIfam" id="TIGR00470">
    <property type="entry name" value="sepS"/>
    <property type="match status" value="1"/>
</dbReference>
<evidence type="ECO:0000256" key="3">
    <source>
        <dbReference type="ARBA" id="ARBA00022840"/>
    </source>
</evidence>
<comment type="subunit">
    <text evidence="6">Homotetramer. Interacts with SepCysS.</text>
</comment>
<proteinExistence type="inferred from homology"/>
<feature type="binding site" evidence="6">
    <location>
        <begin position="186"/>
        <end position="188"/>
    </location>
    <ligand>
        <name>substrate</name>
    </ligand>
</feature>
<feature type="binding site" evidence="6">
    <location>
        <begin position="231"/>
        <end position="233"/>
    </location>
    <ligand>
        <name>substrate</name>
    </ligand>
</feature>
<reference evidence="8 9" key="1">
    <citation type="submission" date="2016-08" db="EMBL/GenBank/DDBJ databases">
        <authorList>
            <person name="Seilhamer J.J."/>
        </authorList>
    </citation>
    <scope>NUCLEOTIDE SEQUENCE [LARGE SCALE GENOMIC DNA]</scope>
    <source>
        <strain evidence="8">Buetzberg</strain>
    </source>
</reference>
<evidence type="ECO:0000256" key="1">
    <source>
        <dbReference type="ARBA" id="ARBA00022598"/>
    </source>
</evidence>
<evidence type="ECO:0000256" key="2">
    <source>
        <dbReference type="ARBA" id="ARBA00022741"/>
    </source>
</evidence>
<keyword evidence="9" id="KW-1185">Reference proteome</keyword>
<dbReference type="EMBL" id="LT607756">
    <property type="protein sequence ID" value="SCG84641.1"/>
    <property type="molecule type" value="Genomic_DNA"/>
</dbReference>
<keyword evidence="4 6" id="KW-0648">Protein biosynthesis</keyword>
<comment type="similarity">
    <text evidence="6">Belongs to the class-II aminoacyl-tRNA synthetase family. O-phosphoseryl-tRNA(Cys) synthetase subfamily.</text>
</comment>
<gene>
    <name evidence="6 8" type="primary">sepS</name>
    <name evidence="8" type="ORF">MCBB_0052</name>
</gene>
<organism evidence="8 9">
    <name type="scientific">Methanobacterium congolense</name>
    <dbReference type="NCBI Taxonomy" id="118062"/>
    <lineage>
        <taxon>Archaea</taxon>
        <taxon>Methanobacteriati</taxon>
        <taxon>Methanobacteriota</taxon>
        <taxon>Methanomada group</taxon>
        <taxon>Methanobacteria</taxon>
        <taxon>Methanobacteriales</taxon>
        <taxon>Methanobacteriaceae</taxon>
        <taxon>Methanobacterium</taxon>
    </lineage>
</organism>
<dbReference type="PATRIC" id="fig|129848.4.peg.57"/>
<keyword evidence="5 6" id="KW-0030">Aminoacyl-tRNA synthetase</keyword>
<dbReference type="Gene3D" id="3.30.930.10">
    <property type="entry name" value="Bira Bifunctional Protein, Domain 2"/>
    <property type="match status" value="1"/>
</dbReference>
<dbReference type="RefSeq" id="WP_071905725.1">
    <property type="nucleotide sequence ID" value="NZ_LT607756.1"/>
</dbReference>
<evidence type="ECO:0000259" key="7">
    <source>
        <dbReference type="PROSITE" id="PS50862"/>
    </source>
</evidence>
<feature type="binding site" evidence="6">
    <location>
        <position position="317"/>
    </location>
    <ligand>
        <name>substrate</name>
    </ligand>
</feature>
<keyword evidence="3 6" id="KW-0067">ATP-binding</keyword>
<dbReference type="InterPro" id="IPR006195">
    <property type="entry name" value="aa-tRNA-synth_II"/>
</dbReference>
<accession>A0A1D3KZ36</accession>
<name>A0A1D3KZ36_9EURY</name>
<dbReference type="Pfam" id="PF18006">
    <property type="entry name" value="SepRS_C"/>
    <property type="match status" value="1"/>
</dbReference>
<keyword evidence="2 6" id="KW-0547">Nucleotide-binding</keyword>
<feature type="binding site" evidence="6">
    <location>
        <begin position="273"/>
        <end position="274"/>
    </location>
    <ligand>
        <name>substrate</name>
    </ligand>
</feature>
<evidence type="ECO:0000256" key="4">
    <source>
        <dbReference type="ARBA" id="ARBA00022917"/>
    </source>
</evidence>
<sequence>MKKNEIVRLAKRDFEKAWVETAKTLKKPHHDREYPRLHFKTGQSHMLYDTIAELRQAYMKLGFDETVNPVFIDEEQIYKQFGPEAPAVLDRCFYLAGLPRPDIGIGMDKIERIEGLGVEMTEDKVQGLQDVFRGYKKGDTSGDDLVLEVSAALDVANNLGLRVLERVFPELKELTPVANQTTLRSHMTSGWFMTLSSAYNKTKLPLKLFSIDRCFRREQREDASHLMTYHSASCVWMDDEVSLDVGMAVSESLLEHFGFEKFRFQPDDKKSKYYIPGTQTEVYGYHPKLREWVEVATFGMYSPIALAKYGIDKDVMNLGVGAERIAMILHNQPDVREMVYPQTYGSWKFTDRELATMLRINYYPATSHGRVLMDSILETWIKHGDADSPCEFTAFKGEFLGKDIEVVAVEPESGTKLLGPASMNSIYIHNGNIMGVPEGGDVKDEAALKAVENGVKTNIRYVDGLAANAAYKIEEMVVSGAEEVSLRTTISRSISDINLRLDEVALNYITSENKVIDVRGPTFSTLNCRITE</sequence>
<dbReference type="KEGG" id="mcub:MCBB_0052"/>
<comment type="catalytic activity">
    <reaction evidence="6">
        <text>tRNA(Cys) + O-phospho-L-serine + ATP = O-phospho-L-seryl-tRNA(Cys) + AMP + diphosphate</text>
        <dbReference type="Rhea" id="RHEA:25678"/>
        <dbReference type="Rhea" id="RHEA-COMP:9661"/>
        <dbReference type="Rhea" id="RHEA-COMP:9719"/>
        <dbReference type="ChEBI" id="CHEBI:30616"/>
        <dbReference type="ChEBI" id="CHEBI:33019"/>
        <dbReference type="ChEBI" id="CHEBI:57524"/>
        <dbReference type="ChEBI" id="CHEBI:78442"/>
        <dbReference type="ChEBI" id="CHEBI:78551"/>
        <dbReference type="ChEBI" id="CHEBI:456215"/>
        <dbReference type="EC" id="6.1.1.27"/>
    </reaction>
</comment>
<dbReference type="AlphaFoldDB" id="A0A1D3KZ36"/>
<dbReference type="HAMAP" id="MF_01674">
    <property type="entry name" value="Sep_tRNA_synth"/>
    <property type="match status" value="1"/>
</dbReference>
<dbReference type="Pfam" id="PF01409">
    <property type="entry name" value="tRNA-synt_2d"/>
    <property type="match status" value="1"/>
</dbReference>
<evidence type="ECO:0000256" key="5">
    <source>
        <dbReference type="ARBA" id="ARBA00023146"/>
    </source>
</evidence>
<dbReference type="GO" id="GO:0005524">
    <property type="term" value="F:ATP binding"/>
    <property type="evidence" value="ECO:0007669"/>
    <property type="project" value="UniProtKB-UniRule"/>
</dbReference>
<keyword evidence="1 6" id="KW-0436">Ligase</keyword>
<dbReference type="GO" id="GO:0000049">
    <property type="term" value="F:tRNA binding"/>
    <property type="evidence" value="ECO:0007669"/>
    <property type="project" value="InterPro"/>
</dbReference>
<protein>
    <recommendedName>
        <fullName evidence="6">O-phosphoserine--tRNA(Cys) ligase</fullName>
        <shortName evidence="6">O-phosphoserine--tRNA ligase</shortName>
        <ecNumber evidence="6">6.1.1.27</ecNumber>
    </recommendedName>
    <alternativeName>
        <fullName evidence="6">Non-canonical O-phosphoseryl-tRNA(Cys) synthetase</fullName>
    </alternativeName>
    <alternativeName>
        <fullName evidence="6">O-phosphoseryl-tRNA(Cys) synthetase</fullName>
        <shortName evidence="6">SepRS</shortName>
    </alternativeName>
</protein>
<evidence type="ECO:0000313" key="9">
    <source>
        <dbReference type="Proteomes" id="UP000094707"/>
    </source>
</evidence>
<dbReference type="SUPFAM" id="SSF55681">
    <property type="entry name" value="Class II aaRS and biotin synthetases"/>
    <property type="match status" value="1"/>
</dbReference>